<dbReference type="InterPro" id="IPR038770">
    <property type="entry name" value="Na+/solute_symporter_sf"/>
</dbReference>
<organism evidence="9 10">
    <name type="scientific">Dyadobacter fermentans (strain ATCC 700827 / DSM 18053 / CIP 107007 / KCTC 52180 / NS114)</name>
    <dbReference type="NCBI Taxonomy" id="471854"/>
    <lineage>
        <taxon>Bacteria</taxon>
        <taxon>Pseudomonadati</taxon>
        <taxon>Bacteroidota</taxon>
        <taxon>Cytophagia</taxon>
        <taxon>Cytophagales</taxon>
        <taxon>Spirosomataceae</taxon>
        <taxon>Dyadobacter</taxon>
    </lineage>
</organism>
<dbReference type="STRING" id="471854.Dfer_5541"/>
<comment type="subcellular location">
    <subcellularLocation>
        <location evidence="1">Cell membrane</location>
        <topology evidence="1">Multi-pass membrane protein</topology>
    </subcellularLocation>
</comment>
<keyword evidence="6 8" id="KW-1133">Transmembrane helix</keyword>
<feature type="transmembrane region" description="Helical" evidence="8">
    <location>
        <begin position="59"/>
        <end position="80"/>
    </location>
</feature>
<feature type="transmembrane region" description="Helical" evidence="8">
    <location>
        <begin position="155"/>
        <end position="176"/>
    </location>
</feature>
<feature type="transmembrane region" description="Helical" evidence="8">
    <location>
        <begin position="188"/>
        <end position="206"/>
    </location>
</feature>
<evidence type="ECO:0000256" key="6">
    <source>
        <dbReference type="ARBA" id="ARBA00022989"/>
    </source>
</evidence>
<dbReference type="RefSeq" id="WP_015814971.1">
    <property type="nucleotide sequence ID" value="NC_013037.1"/>
</dbReference>
<dbReference type="GO" id="GO:0055085">
    <property type="term" value="P:transmembrane transport"/>
    <property type="evidence" value="ECO:0007669"/>
    <property type="project" value="InterPro"/>
</dbReference>
<dbReference type="HOGENOM" id="CLU_056175_4_0_10"/>
<gene>
    <name evidence="9" type="ordered locus">Dfer_5541</name>
</gene>
<protein>
    <submittedName>
        <fullName evidence="9">Auxin Efflux Carrier</fullName>
    </submittedName>
</protein>
<evidence type="ECO:0000256" key="5">
    <source>
        <dbReference type="ARBA" id="ARBA00022692"/>
    </source>
</evidence>
<evidence type="ECO:0000256" key="1">
    <source>
        <dbReference type="ARBA" id="ARBA00004651"/>
    </source>
</evidence>
<feature type="transmembrane region" description="Helical" evidence="8">
    <location>
        <begin position="6"/>
        <end position="23"/>
    </location>
</feature>
<keyword evidence="7 8" id="KW-0472">Membrane</keyword>
<dbReference type="OrthoDB" id="9810457at2"/>
<feature type="transmembrane region" description="Helical" evidence="8">
    <location>
        <begin position="252"/>
        <end position="274"/>
    </location>
</feature>
<evidence type="ECO:0000313" key="9">
    <source>
        <dbReference type="EMBL" id="ACT96731.1"/>
    </source>
</evidence>
<feature type="transmembrane region" description="Helical" evidence="8">
    <location>
        <begin position="92"/>
        <end position="115"/>
    </location>
</feature>
<dbReference type="Proteomes" id="UP000002011">
    <property type="component" value="Chromosome"/>
</dbReference>
<keyword evidence="4" id="KW-1003">Cell membrane</keyword>
<comment type="similarity">
    <text evidence="2">Belongs to the auxin efflux carrier (TC 2.A.69) family.</text>
</comment>
<evidence type="ECO:0000256" key="7">
    <source>
        <dbReference type="ARBA" id="ARBA00023136"/>
    </source>
</evidence>
<dbReference type="eggNOG" id="COG0679">
    <property type="taxonomic scope" value="Bacteria"/>
</dbReference>
<proteinExistence type="inferred from homology"/>
<evidence type="ECO:0000313" key="10">
    <source>
        <dbReference type="Proteomes" id="UP000002011"/>
    </source>
</evidence>
<keyword evidence="10" id="KW-1185">Reference proteome</keyword>
<dbReference type="InterPro" id="IPR004776">
    <property type="entry name" value="Mem_transp_PIN-like"/>
</dbReference>
<dbReference type="PANTHER" id="PTHR36838:SF3">
    <property type="entry name" value="TRANSPORTER AUXIN EFFLUX CARRIER EC FAMILY"/>
    <property type="match status" value="1"/>
</dbReference>
<keyword evidence="5 8" id="KW-0812">Transmembrane</keyword>
<feature type="transmembrane region" description="Helical" evidence="8">
    <location>
        <begin position="218"/>
        <end position="240"/>
    </location>
</feature>
<evidence type="ECO:0000256" key="4">
    <source>
        <dbReference type="ARBA" id="ARBA00022475"/>
    </source>
</evidence>
<name>C6VVK1_DYAFD</name>
<dbReference type="Gene3D" id="1.20.1530.20">
    <property type="match status" value="1"/>
</dbReference>
<dbReference type="AlphaFoldDB" id="C6VVK1"/>
<feature type="transmembrane region" description="Helical" evidence="8">
    <location>
        <begin position="283"/>
        <end position="303"/>
    </location>
</feature>
<accession>C6VVK1</accession>
<evidence type="ECO:0000256" key="8">
    <source>
        <dbReference type="SAM" id="Phobius"/>
    </source>
</evidence>
<dbReference type="EMBL" id="CP001619">
    <property type="protein sequence ID" value="ACT96731.1"/>
    <property type="molecule type" value="Genomic_DNA"/>
</dbReference>
<keyword evidence="3" id="KW-0813">Transport</keyword>
<sequence length="307" mass="33829">MDKLLKVYGELLPVMAFMIPGYVISRKTRFKSEWISKPLINVLLPALVFSNMLDADPQKLLILPFFTFLLALAMNYAAIAVYKKLASDTDPLILRSSFSFFNIAFFGIPIVTAMFGKEGVSVLICIYLGSAIYGDTIGYYQVAKTKFDSKKAWKEMLSIPFLYVFVAGVISKIAGVETPEAVKPVLDVVSFAVSALGMMIVGFQLADVDFKDIRFKYYIKLLGARTLAAAAMMALILLAVSQIFESLEKDDYTMLALVPLFPVAANVTVFAAFLKADEKQSSILVFISMMLSVVLVSAAVLLLEYVA</sequence>
<dbReference type="PANTHER" id="PTHR36838">
    <property type="entry name" value="AUXIN EFFLUX CARRIER FAMILY PROTEIN"/>
    <property type="match status" value="1"/>
</dbReference>
<dbReference type="Pfam" id="PF03547">
    <property type="entry name" value="Mem_trans"/>
    <property type="match status" value="1"/>
</dbReference>
<reference evidence="9 10" key="1">
    <citation type="journal article" date="2009" name="Stand. Genomic Sci.">
        <title>Complete genome sequence of Dyadobacter fermentans type strain (NS114).</title>
        <authorList>
            <person name="Lang E."/>
            <person name="Lapidus A."/>
            <person name="Chertkov O."/>
            <person name="Brettin T."/>
            <person name="Detter J.C."/>
            <person name="Han C."/>
            <person name="Copeland A."/>
            <person name="Glavina Del Rio T."/>
            <person name="Nolan M."/>
            <person name="Chen F."/>
            <person name="Lucas S."/>
            <person name="Tice H."/>
            <person name="Cheng J.F."/>
            <person name="Land M."/>
            <person name="Hauser L."/>
            <person name="Chang Y.J."/>
            <person name="Jeffries C.D."/>
            <person name="Kopitz M."/>
            <person name="Bruce D."/>
            <person name="Goodwin L."/>
            <person name="Pitluck S."/>
            <person name="Ovchinnikova G."/>
            <person name="Pati A."/>
            <person name="Ivanova N."/>
            <person name="Mavrommatis K."/>
            <person name="Chen A."/>
            <person name="Palaniappan K."/>
            <person name="Chain P."/>
            <person name="Bristow J."/>
            <person name="Eisen J.A."/>
            <person name="Markowitz V."/>
            <person name="Hugenholtz P."/>
            <person name="Goker M."/>
            <person name="Rohde M."/>
            <person name="Kyrpides N.C."/>
            <person name="Klenk H.P."/>
        </authorList>
    </citation>
    <scope>NUCLEOTIDE SEQUENCE [LARGE SCALE GENOMIC DNA]</scope>
    <source>
        <strain evidence="10">ATCC 700827 / DSM 18053 / CIP 107007 / KCTC 52180 / NS114</strain>
    </source>
</reference>
<evidence type="ECO:0000256" key="2">
    <source>
        <dbReference type="ARBA" id="ARBA00010145"/>
    </source>
</evidence>
<evidence type="ECO:0000256" key="3">
    <source>
        <dbReference type="ARBA" id="ARBA00022448"/>
    </source>
</evidence>
<dbReference type="GO" id="GO:0005886">
    <property type="term" value="C:plasma membrane"/>
    <property type="evidence" value="ECO:0007669"/>
    <property type="project" value="UniProtKB-SubCell"/>
</dbReference>
<dbReference type="KEGG" id="dfe:Dfer_5541"/>
<feature type="transmembrane region" description="Helical" evidence="8">
    <location>
        <begin position="121"/>
        <end position="143"/>
    </location>
</feature>